<evidence type="ECO:0000256" key="2">
    <source>
        <dbReference type="ARBA" id="ARBA00022448"/>
    </source>
</evidence>
<dbReference type="AlphaFoldDB" id="A0A1T4M7V4"/>
<dbReference type="Gene3D" id="1.20.1690.10">
    <property type="entry name" value="V-type ATP synthase subunit C domain"/>
    <property type="match status" value="2"/>
</dbReference>
<dbReference type="RefSeq" id="WP_078756076.1">
    <property type="nucleotide sequence ID" value="NZ_FUWO01000011.1"/>
</dbReference>
<dbReference type="InterPro" id="IPR044911">
    <property type="entry name" value="V-type_ATPase_csu/dsu_dom_3"/>
</dbReference>
<evidence type="ECO:0000256" key="1">
    <source>
        <dbReference type="ARBA" id="ARBA00006709"/>
    </source>
</evidence>
<name>A0A1T4M7V4_9LACT</name>
<evidence type="ECO:0000256" key="3">
    <source>
        <dbReference type="ARBA" id="ARBA00023065"/>
    </source>
</evidence>
<evidence type="ECO:0000313" key="4">
    <source>
        <dbReference type="EMBL" id="SJZ63002.1"/>
    </source>
</evidence>
<keyword evidence="5" id="KW-1185">Reference proteome</keyword>
<accession>A0A1T4M7V4</accession>
<sequence>MTTHDFSGVNTTISVKEQYFLSREEWQQLLNAKDAETLSIILQNSPYAMSVEQLSDPDKIEEVLMRELRNAYRFVFEESPQSEIVEIFSAQYLYHNLKVLMKMKVTGHDFENLLIDIGKFPLDALRHVTQTFESSVLYPNVVEEVNRTWQDYQAYQAPEAFDVGFDGAYFAHLRHLDEKINDPKVTPIINALIDFYNVIAIKRAIELDRGHGFMYTMMTSKGSIEKKELIQRVEQGQLAQWFEEQTHIYFGEVFKPYIEDMNNGTITANQLEHLRDAYIHQYFFENRLDAQGPLLVLKYIFGKENEINNLRLVLTGHANGIAKEKIQERMGAIYGETI</sequence>
<evidence type="ECO:0000313" key="5">
    <source>
        <dbReference type="Proteomes" id="UP000189941"/>
    </source>
</evidence>
<dbReference type="Gene3D" id="1.10.132.50">
    <property type="entry name" value="ATP synthase (C/AC39) subunit, domain 3"/>
    <property type="match status" value="1"/>
</dbReference>
<dbReference type="STRING" id="1121925.SAMN02746011_01334"/>
<dbReference type="PANTHER" id="PTHR38682:SF1">
    <property type="entry name" value="V-TYPE ATP SYNTHASE SUBUNIT C"/>
    <property type="match status" value="1"/>
</dbReference>
<gene>
    <name evidence="4" type="ORF">SAMN02746011_01334</name>
</gene>
<comment type="similarity">
    <text evidence="1">Belongs to the V-ATPase V0D/AC39 subunit family.</text>
</comment>
<dbReference type="InterPro" id="IPR002843">
    <property type="entry name" value="ATPase_V0-cplx_csu/dsu"/>
</dbReference>
<dbReference type="InterPro" id="IPR050873">
    <property type="entry name" value="V-ATPase_V0D/AC39_subunit"/>
</dbReference>
<organism evidence="4 5">
    <name type="scientific">Globicatella sulfidifaciens DSM 15739</name>
    <dbReference type="NCBI Taxonomy" id="1121925"/>
    <lineage>
        <taxon>Bacteria</taxon>
        <taxon>Bacillati</taxon>
        <taxon>Bacillota</taxon>
        <taxon>Bacilli</taxon>
        <taxon>Lactobacillales</taxon>
        <taxon>Aerococcaceae</taxon>
        <taxon>Globicatella</taxon>
    </lineage>
</organism>
<dbReference type="SUPFAM" id="SSF103486">
    <property type="entry name" value="V-type ATP synthase subunit C"/>
    <property type="match status" value="1"/>
</dbReference>
<keyword evidence="2" id="KW-0813">Transport</keyword>
<dbReference type="InterPro" id="IPR035067">
    <property type="entry name" value="V-type_ATPase_csu/dsu"/>
</dbReference>
<dbReference type="OrthoDB" id="1653at2"/>
<dbReference type="PANTHER" id="PTHR38682">
    <property type="entry name" value="V-TYPE ATP SYNTHASE SUBUNIT C"/>
    <property type="match status" value="1"/>
</dbReference>
<reference evidence="5" key="1">
    <citation type="submission" date="2017-02" db="EMBL/GenBank/DDBJ databases">
        <authorList>
            <person name="Varghese N."/>
            <person name="Submissions S."/>
        </authorList>
    </citation>
    <scope>NUCLEOTIDE SEQUENCE [LARGE SCALE GENOMIC DNA]</scope>
    <source>
        <strain evidence="5">DSM 15739</strain>
    </source>
</reference>
<dbReference type="Proteomes" id="UP000189941">
    <property type="component" value="Unassembled WGS sequence"/>
</dbReference>
<keyword evidence="3" id="KW-0406">Ion transport</keyword>
<dbReference type="Pfam" id="PF01992">
    <property type="entry name" value="vATP-synt_AC39"/>
    <property type="match status" value="1"/>
</dbReference>
<protein>
    <submittedName>
        <fullName evidence="4">V/A-type H+-transporting ATPase subunit C</fullName>
    </submittedName>
</protein>
<dbReference type="EMBL" id="FUWO01000011">
    <property type="protein sequence ID" value="SJZ63002.1"/>
    <property type="molecule type" value="Genomic_DNA"/>
</dbReference>
<proteinExistence type="inferred from homology"/>
<dbReference type="GO" id="GO:0046961">
    <property type="term" value="F:proton-transporting ATPase activity, rotational mechanism"/>
    <property type="evidence" value="ECO:0007669"/>
    <property type="project" value="InterPro"/>
</dbReference>
<dbReference type="InterPro" id="IPR036079">
    <property type="entry name" value="ATPase_csu/dsu_sf"/>
</dbReference>